<name>A0AA47LZA0_MERPO</name>
<accession>A0AA47LZA0</accession>
<dbReference type="AlphaFoldDB" id="A0AA47LZA0"/>
<gene>
    <name evidence="1" type="ORF">N1851_034858</name>
</gene>
<keyword evidence="2" id="KW-1185">Reference proteome</keyword>
<protein>
    <submittedName>
        <fullName evidence="1">Uncharacterized protein</fullName>
    </submittedName>
</protein>
<comment type="caution">
    <text evidence="1">The sequence shown here is derived from an EMBL/GenBank/DDBJ whole genome shotgun (WGS) entry which is preliminary data.</text>
</comment>
<evidence type="ECO:0000313" key="2">
    <source>
        <dbReference type="Proteomes" id="UP001174136"/>
    </source>
</evidence>
<evidence type="ECO:0000313" key="1">
    <source>
        <dbReference type="EMBL" id="KAK0130664.1"/>
    </source>
</evidence>
<sequence length="196" mass="22949">MSKAKVEAAALSNIITANHIDQETVQQWVCDVRQWAVTERVHTPGSTEDLRAEIDNLIVTLLRKKQDLYRLHDSSQVRLRKRRKMTELKGKLRQRVVQYNALVEENGIDVELACSLTDGYILPWEGQDEGNTFRLKRSVFDQSMLLQRLEEEQFILVKEMSQHIRYLLKEIQAVETLRAQTSESIKTGSMYWFFLH</sequence>
<proteinExistence type="predicted"/>
<reference evidence="1" key="1">
    <citation type="journal article" date="2023" name="Front. Mar. Sci.">
        <title>A new Merluccius polli reference genome to investigate the effects of global change in West African waters.</title>
        <authorList>
            <person name="Mateo J.L."/>
            <person name="Blanco-Fernandez C."/>
            <person name="Garcia-Vazquez E."/>
            <person name="Machado-Schiaffino G."/>
        </authorList>
    </citation>
    <scope>NUCLEOTIDE SEQUENCE</scope>
    <source>
        <strain evidence="1">C29</strain>
        <tissue evidence="1">Fin</tissue>
    </source>
</reference>
<organism evidence="1 2">
    <name type="scientific">Merluccius polli</name>
    <name type="common">Benguela hake</name>
    <name type="synonym">Merluccius cadenati</name>
    <dbReference type="NCBI Taxonomy" id="89951"/>
    <lineage>
        <taxon>Eukaryota</taxon>
        <taxon>Metazoa</taxon>
        <taxon>Chordata</taxon>
        <taxon>Craniata</taxon>
        <taxon>Vertebrata</taxon>
        <taxon>Euteleostomi</taxon>
        <taxon>Actinopterygii</taxon>
        <taxon>Neopterygii</taxon>
        <taxon>Teleostei</taxon>
        <taxon>Neoteleostei</taxon>
        <taxon>Acanthomorphata</taxon>
        <taxon>Zeiogadaria</taxon>
        <taxon>Gadariae</taxon>
        <taxon>Gadiformes</taxon>
        <taxon>Gadoidei</taxon>
        <taxon>Merlucciidae</taxon>
        <taxon>Merluccius</taxon>
    </lineage>
</organism>
<dbReference type="Proteomes" id="UP001174136">
    <property type="component" value="Unassembled WGS sequence"/>
</dbReference>
<dbReference type="EMBL" id="JAOPHQ010006667">
    <property type="protein sequence ID" value="KAK0130664.1"/>
    <property type="molecule type" value="Genomic_DNA"/>
</dbReference>